<evidence type="ECO:0000313" key="2">
    <source>
        <dbReference type="EMBL" id="EFY05945.1"/>
    </source>
</evidence>
<dbReference type="InterPro" id="IPR011051">
    <property type="entry name" value="RmlC_Cupin_sf"/>
</dbReference>
<evidence type="ECO:0000259" key="1">
    <source>
        <dbReference type="Pfam" id="PF07883"/>
    </source>
</evidence>
<evidence type="ECO:0000313" key="3">
    <source>
        <dbReference type="Proteomes" id="UP000004923"/>
    </source>
</evidence>
<dbReference type="Proteomes" id="UP000004923">
    <property type="component" value="Unassembled WGS sequence"/>
</dbReference>
<proteinExistence type="predicted"/>
<keyword evidence="3" id="KW-1185">Reference proteome</keyword>
<reference evidence="2 3" key="1">
    <citation type="submission" date="2011-01" db="EMBL/GenBank/DDBJ databases">
        <authorList>
            <person name="Weinstock G."/>
            <person name="Sodergren E."/>
            <person name="Clifton S."/>
            <person name="Fulton L."/>
            <person name="Fulton B."/>
            <person name="Courtney L."/>
            <person name="Fronick C."/>
            <person name="Harrison M."/>
            <person name="Strong C."/>
            <person name="Farmer C."/>
            <person name="Delahaunty K."/>
            <person name="Markovic C."/>
            <person name="Hall O."/>
            <person name="Minx P."/>
            <person name="Tomlinson C."/>
            <person name="Mitreva M."/>
            <person name="Hou S."/>
            <person name="Chen J."/>
            <person name="Wollam A."/>
            <person name="Pepin K.H."/>
            <person name="Johnson M."/>
            <person name="Bhonagiri V."/>
            <person name="Zhang X."/>
            <person name="Suruliraj S."/>
            <person name="Warren W."/>
            <person name="Chinwalla A."/>
            <person name="Mardis E.R."/>
            <person name="Wilson R.K."/>
        </authorList>
    </citation>
    <scope>NUCLEOTIDE SEQUENCE [LARGE SCALE GENOMIC DNA]</scope>
    <source>
        <strain evidence="2 3">YIT 12067</strain>
    </source>
</reference>
<accession>E8LB29</accession>
<dbReference type="SUPFAM" id="SSF51182">
    <property type="entry name" value="RmlC-like cupins"/>
    <property type="match status" value="1"/>
</dbReference>
<dbReference type="Pfam" id="PF07883">
    <property type="entry name" value="Cupin_2"/>
    <property type="match status" value="1"/>
</dbReference>
<name>E8LB29_9FIRM</name>
<dbReference type="Gene3D" id="2.60.120.10">
    <property type="entry name" value="Jelly Rolls"/>
    <property type="match status" value="1"/>
</dbReference>
<dbReference type="HOGENOM" id="CLU_116722_3_1_9"/>
<protein>
    <submittedName>
        <fullName evidence="2">Cupin domain protein</fullName>
    </submittedName>
</protein>
<dbReference type="EMBL" id="AEVN01000003">
    <property type="protein sequence ID" value="EFY05945.1"/>
    <property type="molecule type" value="Genomic_DNA"/>
</dbReference>
<gene>
    <name evidence="2" type="ORF">HMPREF9443_00037</name>
</gene>
<dbReference type="InterPro" id="IPR014710">
    <property type="entry name" value="RmlC-like_jellyroll"/>
</dbReference>
<sequence length="141" mass="15203">MLSEKYLPAASNRHIMEEVQKEGALLMKITNSKTDICANRFGGNGDVIIEHYLDESMLNDSVVMYAKVTLKSGCSLGYHIHDGNSETIVVLQGTAEYNDNGKAMTLHAGDKVQCPSGEGHAIGNPADAAEDLLLQALVIKK</sequence>
<comment type="caution">
    <text evidence="2">The sequence shown here is derived from an EMBL/GenBank/DDBJ whole genome shotgun (WGS) entry which is preliminary data.</text>
</comment>
<dbReference type="eggNOG" id="COG1917">
    <property type="taxonomic scope" value="Bacteria"/>
</dbReference>
<feature type="domain" description="Cupin type-2" evidence="1">
    <location>
        <begin position="68"/>
        <end position="128"/>
    </location>
</feature>
<dbReference type="AlphaFoldDB" id="E8LB29"/>
<dbReference type="InterPro" id="IPR013096">
    <property type="entry name" value="Cupin_2"/>
</dbReference>
<organism evidence="2 3">
    <name type="scientific">Phascolarctobacterium succinatutens YIT 12067</name>
    <dbReference type="NCBI Taxonomy" id="626939"/>
    <lineage>
        <taxon>Bacteria</taxon>
        <taxon>Bacillati</taxon>
        <taxon>Bacillota</taxon>
        <taxon>Negativicutes</taxon>
        <taxon>Acidaminococcales</taxon>
        <taxon>Acidaminococcaceae</taxon>
        <taxon>Phascolarctobacterium</taxon>
    </lineage>
</organism>